<evidence type="ECO:0000256" key="4">
    <source>
        <dbReference type="ARBA" id="ARBA00022679"/>
    </source>
</evidence>
<evidence type="ECO:0000256" key="1">
    <source>
        <dbReference type="ARBA" id="ARBA00005894"/>
    </source>
</evidence>
<feature type="domain" description="Glycosyl transferase family 1" evidence="6">
    <location>
        <begin position="23"/>
        <end position="84"/>
    </location>
</feature>
<dbReference type="Proteomes" id="UP001558713">
    <property type="component" value="Unassembled WGS sequence"/>
</dbReference>
<dbReference type="InterPro" id="IPR012820">
    <property type="entry name" value="Sucrose_synthase_pln/cyn"/>
</dbReference>
<dbReference type="EC" id="2.4.1.13" evidence="2"/>
<dbReference type="SUPFAM" id="SSF53756">
    <property type="entry name" value="UDP-Glycosyltransferase/glycogen phosphorylase"/>
    <property type="match status" value="1"/>
</dbReference>
<keyword evidence="3" id="KW-0328">Glycosyltransferase</keyword>
<evidence type="ECO:0000313" key="7">
    <source>
        <dbReference type="EMBL" id="KAL1213433.1"/>
    </source>
</evidence>
<comment type="catalytic activity">
    <reaction evidence="5">
        <text>an NDP-alpha-D-glucose + D-fructose = a ribonucleoside 5'-diphosphate + sucrose + H(+)</text>
        <dbReference type="Rhea" id="RHEA:16241"/>
        <dbReference type="ChEBI" id="CHEBI:15378"/>
        <dbReference type="ChEBI" id="CHEBI:17992"/>
        <dbReference type="ChEBI" id="CHEBI:37721"/>
        <dbReference type="ChEBI" id="CHEBI:57930"/>
        <dbReference type="ChEBI" id="CHEBI:76533"/>
        <dbReference type="EC" id="2.4.1.13"/>
    </reaction>
</comment>
<dbReference type="InterPro" id="IPR001296">
    <property type="entry name" value="Glyco_trans_1"/>
</dbReference>
<dbReference type="EMBL" id="JBANAX010000342">
    <property type="protein sequence ID" value="KAL1213433.1"/>
    <property type="molecule type" value="Genomic_DNA"/>
</dbReference>
<dbReference type="AlphaFoldDB" id="A0ABD1B398"/>
<accession>A0ABD1B398</accession>
<dbReference type="Pfam" id="PF00534">
    <property type="entry name" value="Glycos_transf_1"/>
    <property type="match status" value="1"/>
</dbReference>
<sequence>MDLCSNQDMKTMSFTDALLIQKFAQPALYEAFGLTVIEAMNCGLSNFVTNQGGPAEIFRWGHVSDFHIGLNDGDDSVTEIRDFFSKCRAHGLYWENISKAGLKRIYECYTWNIYAEF</sequence>
<dbReference type="Gene3D" id="3.40.50.2000">
    <property type="entry name" value="Glycogen Phosphorylase B"/>
    <property type="match status" value="1"/>
</dbReference>
<evidence type="ECO:0000259" key="6">
    <source>
        <dbReference type="Pfam" id="PF00534"/>
    </source>
</evidence>
<keyword evidence="8" id="KW-1185">Reference proteome</keyword>
<evidence type="ECO:0000256" key="2">
    <source>
        <dbReference type="ARBA" id="ARBA00012540"/>
    </source>
</evidence>
<gene>
    <name evidence="7" type="ORF">V5N11_002591</name>
</gene>
<dbReference type="GO" id="GO:0016157">
    <property type="term" value="F:sucrose synthase activity"/>
    <property type="evidence" value="ECO:0007669"/>
    <property type="project" value="UniProtKB-EC"/>
</dbReference>
<proteinExistence type="inferred from homology"/>
<name>A0ABD1B398_CARAN</name>
<evidence type="ECO:0000313" key="8">
    <source>
        <dbReference type="Proteomes" id="UP001558713"/>
    </source>
</evidence>
<protein>
    <recommendedName>
        <fullName evidence="2">sucrose synthase</fullName>
        <ecNumber evidence="2">2.4.1.13</ecNumber>
    </recommendedName>
</protein>
<dbReference type="PANTHER" id="PTHR45839">
    <property type="match status" value="1"/>
</dbReference>
<reference evidence="7 8" key="1">
    <citation type="submission" date="2024-04" db="EMBL/GenBank/DDBJ databases">
        <title>Genome assembly C_amara_ONT_v2.</title>
        <authorList>
            <person name="Yant L."/>
            <person name="Moore C."/>
            <person name="Slenker M."/>
        </authorList>
    </citation>
    <scope>NUCLEOTIDE SEQUENCE [LARGE SCALE GENOMIC DNA]</scope>
    <source>
        <tissue evidence="7">Leaf</tissue>
    </source>
</reference>
<organism evidence="7 8">
    <name type="scientific">Cardamine amara subsp. amara</name>
    <dbReference type="NCBI Taxonomy" id="228776"/>
    <lineage>
        <taxon>Eukaryota</taxon>
        <taxon>Viridiplantae</taxon>
        <taxon>Streptophyta</taxon>
        <taxon>Embryophyta</taxon>
        <taxon>Tracheophyta</taxon>
        <taxon>Spermatophyta</taxon>
        <taxon>Magnoliopsida</taxon>
        <taxon>eudicotyledons</taxon>
        <taxon>Gunneridae</taxon>
        <taxon>Pentapetalae</taxon>
        <taxon>rosids</taxon>
        <taxon>malvids</taxon>
        <taxon>Brassicales</taxon>
        <taxon>Brassicaceae</taxon>
        <taxon>Cardamineae</taxon>
        <taxon>Cardamine</taxon>
    </lineage>
</organism>
<evidence type="ECO:0000256" key="5">
    <source>
        <dbReference type="ARBA" id="ARBA00049030"/>
    </source>
</evidence>
<comment type="caution">
    <text evidence="7">The sequence shown here is derived from an EMBL/GenBank/DDBJ whole genome shotgun (WGS) entry which is preliminary data.</text>
</comment>
<comment type="similarity">
    <text evidence="1">Belongs to the glycosyltransferase 1 family. Plant sucrose synthase subfamily.</text>
</comment>
<dbReference type="PANTHER" id="PTHR45839:SF24">
    <property type="entry name" value="SUCROSE SYNTHASE 6"/>
    <property type="match status" value="1"/>
</dbReference>
<keyword evidence="4" id="KW-0808">Transferase</keyword>
<evidence type="ECO:0000256" key="3">
    <source>
        <dbReference type="ARBA" id="ARBA00022676"/>
    </source>
</evidence>